<protein>
    <submittedName>
        <fullName evidence="3">Uncharacterized protein</fullName>
    </submittedName>
</protein>
<keyword evidence="2" id="KW-1185">Reference proteome</keyword>
<feature type="region of interest" description="Disordered" evidence="1">
    <location>
        <begin position="70"/>
        <end position="164"/>
    </location>
</feature>
<feature type="compositionally biased region" description="Polar residues" evidence="1">
    <location>
        <begin position="87"/>
        <end position="99"/>
    </location>
</feature>
<dbReference type="Proteomes" id="UP000887578">
    <property type="component" value="Unplaced"/>
</dbReference>
<dbReference type="AlphaFoldDB" id="A0A914R8S7"/>
<reference evidence="3" key="1">
    <citation type="submission" date="2022-11" db="UniProtKB">
        <authorList>
            <consortium name="WormBaseParasite"/>
        </authorList>
    </citation>
    <scope>IDENTIFICATION</scope>
</reference>
<name>A0A914R8S7_9BILA</name>
<evidence type="ECO:0000313" key="2">
    <source>
        <dbReference type="Proteomes" id="UP000887578"/>
    </source>
</evidence>
<evidence type="ECO:0000256" key="1">
    <source>
        <dbReference type="SAM" id="MobiDB-lite"/>
    </source>
</evidence>
<feature type="region of interest" description="Disordered" evidence="1">
    <location>
        <begin position="1"/>
        <end position="55"/>
    </location>
</feature>
<proteinExistence type="predicted"/>
<dbReference type="WBParaSite" id="PDA_v2.g8002.t1">
    <property type="protein sequence ID" value="PDA_v2.g8002.t1"/>
    <property type="gene ID" value="PDA_v2.g8002"/>
</dbReference>
<accession>A0A914R8S7</accession>
<organism evidence="2 3">
    <name type="scientific">Panagrolaimus davidi</name>
    <dbReference type="NCBI Taxonomy" id="227884"/>
    <lineage>
        <taxon>Eukaryota</taxon>
        <taxon>Metazoa</taxon>
        <taxon>Ecdysozoa</taxon>
        <taxon>Nematoda</taxon>
        <taxon>Chromadorea</taxon>
        <taxon>Rhabditida</taxon>
        <taxon>Tylenchina</taxon>
        <taxon>Panagrolaimomorpha</taxon>
        <taxon>Panagrolaimoidea</taxon>
        <taxon>Panagrolaimidae</taxon>
        <taxon>Panagrolaimus</taxon>
    </lineage>
</organism>
<feature type="compositionally biased region" description="Pro residues" evidence="1">
    <location>
        <begin position="1"/>
        <end position="10"/>
    </location>
</feature>
<sequence>MTMDNTPPPENADKRLEDDATPSTPEAHSQVVPPPPRPNQEAGDADQVPSVPGAFNVSFGLQDAALELSEINVPGSRSFIDDRSIERSSNTEAGTSHGANANDDSEAGPLIIADREQPAANNSSEEPAPSSSRRRIPPFRSSPPPKRRWNSDPTPPLDPPDLEQGDVAAAAQQPLEQPQLLFEQEYPEPVHEQNINAQNGNGEVASNYLFLSTTHYSSNRVLPFHIHDDRYFSGRIDITGFENIPIIVWTSEVHMEFISETFMNNANDELYHYASGVITFPAVINLQNFLCWIDGNYLYFQAMIL</sequence>
<evidence type="ECO:0000313" key="3">
    <source>
        <dbReference type="WBParaSite" id="PDA_v2.g8002.t1"/>
    </source>
</evidence>